<gene>
    <name evidence="1" type="ORF">RPERSI_LOCUS9561</name>
</gene>
<protein>
    <submittedName>
        <fullName evidence="1">29958_t:CDS:1</fullName>
    </submittedName>
</protein>
<proteinExistence type="predicted"/>
<name>A0ACA9P784_9GLOM</name>
<evidence type="ECO:0000313" key="1">
    <source>
        <dbReference type="EMBL" id="CAG8691240.1"/>
    </source>
</evidence>
<evidence type="ECO:0000313" key="2">
    <source>
        <dbReference type="Proteomes" id="UP000789920"/>
    </source>
</evidence>
<reference evidence="1" key="1">
    <citation type="submission" date="2021-06" db="EMBL/GenBank/DDBJ databases">
        <authorList>
            <person name="Kallberg Y."/>
            <person name="Tangrot J."/>
            <person name="Rosling A."/>
        </authorList>
    </citation>
    <scope>NUCLEOTIDE SEQUENCE</scope>
    <source>
        <strain evidence="1">MA461A</strain>
    </source>
</reference>
<sequence length="192" mass="21077">ETREGSYLGPEGPERVAEDIPQPPKTNEINNPYANITGIAAGVFFVLLWPTGRILVGTLGGFSLAMILLSTKTDGLISDQIGRWIFIGLCSIIMSVAAGFQKTYPYIAIISTVSSGCYCLILGVDVFVRTGLLASFKTFWGFTQPEDYRYVVDTHAIIILLSIGILGGIFGIGIQLLELWIRQKKMIDQRLK</sequence>
<keyword evidence="2" id="KW-1185">Reference proteome</keyword>
<feature type="non-terminal residue" evidence="1">
    <location>
        <position position="1"/>
    </location>
</feature>
<dbReference type="EMBL" id="CAJVQC010018166">
    <property type="protein sequence ID" value="CAG8691240.1"/>
    <property type="molecule type" value="Genomic_DNA"/>
</dbReference>
<organism evidence="1 2">
    <name type="scientific">Racocetra persica</name>
    <dbReference type="NCBI Taxonomy" id="160502"/>
    <lineage>
        <taxon>Eukaryota</taxon>
        <taxon>Fungi</taxon>
        <taxon>Fungi incertae sedis</taxon>
        <taxon>Mucoromycota</taxon>
        <taxon>Glomeromycotina</taxon>
        <taxon>Glomeromycetes</taxon>
        <taxon>Diversisporales</taxon>
        <taxon>Gigasporaceae</taxon>
        <taxon>Racocetra</taxon>
    </lineage>
</organism>
<accession>A0ACA9P784</accession>
<comment type="caution">
    <text evidence="1">The sequence shown here is derived from an EMBL/GenBank/DDBJ whole genome shotgun (WGS) entry which is preliminary data.</text>
</comment>
<dbReference type="Proteomes" id="UP000789920">
    <property type="component" value="Unassembled WGS sequence"/>
</dbReference>